<evidence type="ECO:0000256" key="1">
    <source>
        <dbReference type="SAM" id="MobiDB-lite"/>
    </source>
</evidence>
<dbReference type="AlphaFoldDB" id="A0A0G4F0I6"/>
<accession>A0A0G4F0I6</accession>
<dbReference type="EMBL" id="CDMZ01000036">
    <property type="protein sequence ID" value="CEM05119.1"/>
    <property type="molecule type" value="Genomic_DNA"/>
</dbReference>
<feature type="compositionally biased region" description="Low complexity" evidence="1">
    <location>
        <begin position="17"/>
        <end position="29"/>
    </location>
</feature>
<proteinExistence type="predicted"/>
<feature type="region of interest" description="Disordered" evidence="1">
    <location>
        <begin position="1"/>
        <end position="29"/>
    </location>
</feature>
<organism evidence="2">
    <name type="scientific">Chromera velia CCMP2878</name>
    <dbReference type="NCBI Taxonomy" id="1169474"/>
    <lineage>
        <taxon>Eukaryota</taxon>
        <taxon>Sar</taxon>
        <taxon>Alveolata</taxon>
        <taxon>Colpodellida</taxon>
        <taxon>Chromeraceae</taxon>
        <taxon>Chromera</taxon>
    </lineage>
</organism>
<feature type="compositionally biased region" description="Polar residues" evidence="1">
    <location>
        <begin position="1"/>
        <end position="10"/>
    </location>
</feature>
<gene>
    <name evidence="2" type="ORF">Cvel_14486</name>
</gene>
<dbReference type="PhylomeDB" id="A0A0G4F0I6"/>
<evidence type="ECO:0000313" key="2">
    <source>
        <dbReference type="EMBL" id="CEM05119.1"/>
    </source>
</evidence>
<name>A0A0G4F0I6_9ALVE</name>
<reference evidence="2" key="1">
    <citation type="submission" date="2014-11" db="EMBL/GenBank/DDBJ databases">
        <authorList>
            <person name="Otto D Thomas"/>
            <person name="Naeem Raeece"/>
        </authorList>
    </citation>
    <scope>NUCLEOTIDE SEQUENCE</scope>
</reference>
<dbReference type="VEuPathDB" id="CryptoDB:Cvel_14486"/>
<protein>
    <submittedName>
        <fullName evidence="2">Uncharacterized protein</fullName>
    </submittedName>
</protein>
<sequence length="222" mass="24015">MSRGHNQNFLSGMMTDSPPASESASPTVSEAAAAAARIDESLQPARGCAPPLSAGAVAEYRKSELDSMQSKAVDLVGESTSVKEFIAFCCFAPFDAGTLHYDYVQYTDLGVTTTTLTDFEFKAENMKAWRNRLQGEALETVMPGVLKPLWIFLTSIQQAELTNTMTIIYNLKQQVDCPKGSSLGIELKPETVFLGALLNGTPKKIRDGISAVLERRVAVEVG</sequence>